<feature type="domain" description="RNA-binding S4" evidence="9">
    <location>
        <begin position="90"/>
        <end position="149"/>
    </location>
</feature>
<dbReference type="SMART" id="SM00363">
    <property type="entry name" value="S4"/>
    <property type="match status" value="1"/>
</dbReference>
<dbReference type="PANTHER" id="PTHR11831:SF4">
    <property type="entry name" value="SMALL RIBOSOMAL SUBUNIT PROTEIN US4M"/>
    <property type="match status" value="1"/>
</dbReference>
<keyword evidence="5 7" id="KW-0687">Ribonucleoprotein</keyword>
<dbReference type="Pfam" id="PF00163">
    <property type="entry name" value="Ribosomal_S4"/>
    <property type="match status" value="1"/>
</dbReference>
<dbReference type="SUPFAM" id="SSF55174">
    <property type="entry name" value="Alpha-L RNA-binding motif"/>
    <property type="match status" value="1"/>
</dbReference>
<evidence type="ECO:0000256" key="3">
    <source>
        <dbReference type="ARBA" id="ARBA00022884"/>
    </source>
</evidence>
<gene>
    <name evidence="7 11" type="primary">rpsD</name>
    <name evidence="11" type="ORF">KC669_02120</name>
</gene>
<evidence type="ECO:0000313" key="12">
    <source>
        <dbReference type="Proteomes" id="UP000714915"/>
    </source>
</evidence>
<comment type="caution">
    <text evidence="11">The sequence shown here is derived from an EMBL/GenBank/DDBJ whole genome shotgun (WGS) entry which is preliminary data.</text>
</comment>
<dbReference type="NCBIfam" id="NF003717">
    <property type="entry name" value="PRK05327.1"/>
    <property type="match status" value="1"/>
</dbReference>
<dbReference type="EMBL" id="JAGQLF010000018">
    <property type="protein sequence ID" value="MCA9386809.1"/>
    <property type="molecule type" value="Genomic_DNA"/>
</dbReference>
<evidence type="ECO:0000256" key="7">
    <source>
        <dbReference type="HAMAP-Rule" id="MF_01306"/>
    </source>
</evidence>
<evidence type="ECO:0000256" key="5">
    <source>
        <dbReference type="ARBA" id="ARBA00023274"/>
    </source>
</evidence>
<name>A0A955L9Y8_9BACT</name>
<dbReference type="InterPro" id="IPR005709">
    <property type="entry name" value="Ribosomal_uS4_bac-type"/>
</dbReference>
<dbReference type="GO" id="GO:0015935">
    <property type="term" value="C:small ribosomal subunit"/>
    <property type="evidence" value="ECO:0007669"/>
    <property type="project" value="InterPro"/>
</dbReference>
<dbReference type="CDD" id="cd00165">
    <property type="entry name" value="S4"/>
    <property type="match status" value="1"/>
</dbReference>
<sequence>MRYTGPKWRINRRENATVLGASEKWKKRPTLPGQFPILKKRPSDYAIQFREKQKVKRMYGMTEAQFRRFYKLANKAEGNTSTRLLQLLELRIDNVIYRLGLAQTRTQARQFVTHGHVMLNGKKHNIPSTTLTASDEVKLSDKFSKSPIVSEMESLTKAVKVPSWLKKGAKGGTVVAEPTRDEMDQTIKERLIIELYSR</sequence>
<reference evidence="11" key="2">
    <citation type="journal article" date="2021" name="Microbiome">
        <title>Successional dynamics and alternative stable states in a saline activated sludge microbial community over 9 years.</title>
        <authorList>
            <person name="Wang Y."/>
            <person name="Ye J."/>
            <person name="Ju F."/>
            <person name="Liu L."/>
            <person name="Boyd J.A."/>
            <person name="Deng Y."/>
            <person name="Parks D.H."/>
            <person name="Jiang X."/>
            <person name="Yin X."/>
            <person name="Woodcroft B.J."/>
            <person name="Tyson G.W."/>
            <person name="Hugenholtz P."/>
            <person name="Polz M.F."/>
            <person name="Zhang T."/>
        </authorList>
    </citation>
    <scope>NUCLEOTIDE SEQUENCE</scope>
    <source>
        <strain evidence="11">HKST-UBA09</strain>
    </source>
</reference>
<dbReference type="Proteomes" id="UP000714915">
    <property type="component" value="Unassembled WGS sequence"/>
</dbReference>
<dbReference type="InterPro" id="IPR001912">
    <property type="entry name" value="Ribosomal_uS4_N"/>
</dbReference>
<reference evidence="11" key="1">
    <citation type="submission" date="2020-04" db="EMBL/GenBank/DDBJ databases">
        <authorList>
            <person name="Zhang T."/>
        </authorList>
    </citation>
    <scope>NUCLEOTIDE SEQUENCE</scope>
    <source>
        <strain evidence="11">HKST-UBA09</strain>
    </source>
</reference>
<comment type="function">
    <text evidence="7">One of the primary rRNA binding proteins, it binds directly to 16S rRNA where it nucleates assembly of the body of the 30S subunit.</text>
</comment>
<dbReference type="InterPro" id="IPR022801">
    <property type="entry name" value="Ribosomal_uS4"/>
</dbReference>
<evidence type="ECO:0000313" key="11">
    <source>
        <dbReference type="EMBL" id="MCA9386809.1"/>
    </source>
</evidence>
<dbReference type="Gene3D" id="1.10.1050.10">
    <property type="entry name" value="Ribosomal Protein S4 Delta 41, Chain A, domain 1"/>
    <property type="match status" value="1"/>
</dbReference>
<keyword evidence="3 7" id="KW-0694">RNA-binding</keyword>
<keyword evidence="2 7" id="KW-0699">rRNA-binding</keyword>
<organism evidence="11 12">
    <name type="scientific">Candidatus Dojkabacteria bacterium</name>
    <dbReference type="NCBI Taxonomy" id="2099670"/>
    <lineage>
        <taxon>Bacteria</taxon>
        <taxon>Candidatus Dojkabacteria</taxon>
    </lineage>
</organism>
<dbReference type="AlphaFoldDB" id="A0A955L9Y8"/>
<feature type="domain" description="Small ribosomal subunit protein uS4 N-terminal" evidence="10">
    <location>
        <begin position="2"/>
        <end position="89"/>
    </location>
</feature>
<dbReference type="FunFam" id="3.10.290.10:FF:000001">
    <property type="entry name" value="30S ribosomal protein S4"/>
    <property type="match status" value="1"/>
</dbReference>
<evidence type="ECO:0000259" key="9">
    <source>
        <dbReference type="SMART" id="SM00363"/>
    </source>
</evidence>
<dbReference type="InterPro" id="IPR002942">
    <property type="entry name" value="S4_RNA-bd"/>
</dbReference>
<dbReference type="SMART" id="SM01390">
    <property type="entry name" value="Ribosomal_S4"/>
    <property type="match status" value="1"/>
</dbReference>
<proteinExistence type="inferred from homology"/>
<evidence type="ECO:0000256" key="8">
    <source>
        <dbReference type="RuleBase" id="RU003699"/>
    </source>
</evidence>
<dbReference type="InterPro" id="IPR018079">
    <property type="entry name" value="Ribosomal_uS4_CS"/>
</dbReference>
<dbReference type="PROSITE" id="PS50889">
    <property type="entry name" value="S4"/>
    <property type="match status" value="1"/>
</dbReference>
<dbReference type="HAMAP" id="MF_01306_B">
    <property type="entry name" value="Ribosomal_uS4_B"/>
    <property type="match status" value="1"/>
</dbReference>
<dbReference type="GO" id="GO:0019843">
    <property type="term" value="F:rRNA binding"/>
    <property type="evidence" value="ECO:0007669"/>
    <property type="project" value="UniProtKB-UniRule"/>
</dbReference>
<dbReference type="GO" id="GO:0003735">
    <property type="term" value="F:structural constituent of ribosome"/>
    <property type="evidence" value="ECO:0007669"/>
    <property type="project" value="InterPro"/>
</dbReference>
<keyword evidence="4 7" id="KW-0689">Ribosomal protein</keyword>
<comment type="function">
    <text evidence="7">With S5 and S12 plays an important role in translational accuracy.</text>
</comment>
<evidence type="ECO:0000256" key="6">
    <source>
        <dbReference type="ARBA" id="ARBA00035254"/>
    </source>
</evidence>
<dbReference type="PANTHER" id="PTHR11831">
    <property type="entry name" value="30S 40S RIBOSOMAL PROTEIN"/>
    <property type="match status" value="1"/>
</dbReference>
<comment type="similarity">
    <text evidence="1 7 8">Belongs to the universal ribosomal protein uS4 family.</text>
</comment>
<evidence type="ECO:0000256" key="2">
    <source>
        <dbReference type="ARBA" id="ARBA00022730"/>
    </source>
</evidence>
<dbReference type="PROSITE" id="PS00632">
    <property type="entry name" value="RIBOSOMAL_S4"/>
    <property type="match status" value="1"/>
</dbReference>
<dbReference type="Gene3D" id="3.10.290.10">
    <property type="entry name" value="RNA-binding S4 domain"/>
    <property type="match status" value="1"/>
</dbReference>
<protein>
    <recommendedName>
        <fullName evidence="6 7">Small ribosomal subunit protein uS4</fullName>
    </recommendedName>
</protein>
<dbReference type="Pfam" id="PF01479">
    <property type="entry name" value="S4"/>
    <property type="match status" value="1"/>
</dbReference>
<evidence type="ECO:0000259" key="10">
    <source>
        <dbReference type="SMART" id="SM01390"/>
    </source>
</evidence>
<accession>A0A955L9Y8</accession>
<dbReference type="NCBIfam" id="TIGR01017">
    <property type="entry name" value="rpsD_bact"/>
    <property type="match status" value="1"/>
</dbReference>
<dbReference type="InterPro" id="IPR036986">
    <property type="entry name" value="S4_RNA-bd_sf"/>
</dbReference>
<evidence type="ECO:0000256" key="4">
    <source>
        <dbReference type="ARBA" id="ARBA00022980"/>
    </source>
</evidence>
<comment type="subunit">
    <text evidence="7">Part of the 30S ribosomal subunit. Contacts protein S5. The interaction surface between S4 and S5 is involved in control of translational fidelity.</text>
</comment>
<evidence type="ECO:0000256" key="1">
    <source>
        <dbReference type="ARBA" id="ARBA00007465"/>
    </source>
</evidence>
<dbReference type="GO" id="GO:0006412">
    <property type="term" value="P:translation"/>
    <property type="evidence" value="ECO:0007669"/>
    <property type="project" value="UniProtKB-UniRule"/>
</dbReference>
<dbReference type="GO" id="GO:0042274">
    <property type="term" value="P:ribosomal small subunit biogenesis"/>
    <property type="evidence" value="ECO:0007669"/>
    <property type="project" value="TreeGrafter"/>
</dbReference>